<dbReference type="PROSITE" id="PS00292">
    <property type="entry name" value="CYCLINS"/>
    <property type="match status" value="1"/>
</dbReference>
<dbReference type="InterPro" id="IPR048258">
    <property type="entry name" value="Cyclins_cyclin-box"/>
</dbReference>
<sequence>FQLGYRSDLVDWLRCVADKYKLCTVTVHLAVFLMDRFMDHHSICESKLCAIGLVCLLIAAKFEERDNRLNEVKEVLNCNFREGLVTLEHLVLSWFDWTINFPTAGHFAEHYMRHAVLPSDKNPTRMSEHGLRQTVIGSLMDYLNMSLKAMPLLVVRGSAVAACCLLAARRRHCLSPSWPPPLASITGYTRSQLAEPLRILLK</sequence>
<evidence type="ECO:0000256" key="1">
    <source>
        <dbReference type="ARBA" id="ARBA00022618"/>
    </source>
</evidence>
<evidence type="ECO:0000256" key="2">
    <source>
        <dbReference type="ARBA" id="ARBA00023127"/>
    </source>
</evidence>
<dbReference type="InterPro" id="IPR006671">
    <property type="entry name" value="Cyclin_N"/>
</dbReference>
<protein>
    <recommendedName>
        <fullName evidence="5">Cyclin-like domain-containing protein</fullName>
    </recommendedName>
</protein>
<comment type="caution">
    <text evidence="6">The sequence shown here is derived from an EMBL/GenBank/DDBJ whole genome shotgun (WGS) entry which is preliminary data.</text>
</comment>
<evidence type="ECO:0000313" key="7">
    <source>
        <dbReference type="Proteomes" id="UP001558652"/>
    </source>
</evidence>
<dbReference type="GO" id="GO:0000278">
    <property type="term" value="P:mitotic cell cycle"/>
    <property type="evidence" value="ECO:0007669"/>
    <property type="project" value="UniProtKB-ARBA"/>
</dbReference>
<dbReference type="SMART" id="SM00385">
    <property type="entry name" value="CYCLIN"/>
    <property type="match status" value="2"/>
</dbReference>
<comment type="similarity">
    <text evidence="4">Belongs to the cyclin family.</text>
</comment>
<dbReference type="AlphaFoldDB" id="A0ABD0YUR5"/>
<accession>A0ABD0YUR5</accession>
<dbReference type="InterPro" id="IPR039361">
    <property type="entry name" value="Cyclin"/>
</dbReference>
<keyword evidence="2 4" id="KW-0195">Cyclin</keyword>
<dbReference type="CDD" id="cd20528">
    <property type="entry name" value="CYCLIN_CCNJ-like_rpt1"/>
    <property type="match status" value="1"/>
</dbReference>
<evidence type="ECO:0000256" key="4">
    <source>
        <dbReference type="RuleBase" id="RU000383"/>
    </source>
</evidence>
<keyword evidence="7" id="KW-1185">Reference proteome</keyword>
<dbReference type="SUPFAM" id="SSF47954">
    <property type="entry name" value="Cyclin-like"/>
    <property type="match status" value="2"/>
</dbReference>
<dbReference type="Pfam" id="PF00134">
    <property type="entry name" value="Cyclin_N"/>
    <property type="match status" value="1"/>
</dbReference>
<dbReference type="Gene3D" id="1.10.472.10">
    <property type="entry name" value="Cyclin-like"/>
    <property type="match status" value="2"/>
</dbReference>
<keyword evidence="3" id="KW-0131">Cell cycle</keyword>
<keyword evidence="1" id="KW-0132">Cell division</keyword>
<feature type="domain" description="Cyclin-like" evidence="5">
    <location>
        <begin position="124"/>
        <end position="202"/>
    </location>
</feature>
<name>A0ABD0YUR5_9HEMI</name>
<dbReference type="Pfam" id="PF02984">
    <property type="entry name" value="Cyclin_C"/>
    <property type="match status" value="1"/>
</dbReference>
<dbReference type="EMBL" id="JBFDAA010000013">
    <property type="protein sequence ID" value="KAL1122939.1"/>
    <property type="molecule type" value="Genomic_DNA"/>
</dbReference>
<dbReference type="InterPro" id="IPR046965">
    <property type="entry name" value="Cyclin_A/B-like"/>
</dbReference>
<feature type="non-terminal residue" evidence="6">
    <location>
        <position position="1"/>
    </location>
</feature>
<evidence type="ECO:0000313" key="6">
    <source>
        <dbReference type="EMBL" id="KAL1122939.1"/>
    </source>
</evidence>
<dbReference type="Proteomes" id="UP001558652">
    <property type="component" value="Unassembled WGS sequence"/>
</dbReference>
<dbReference type="InterPro" id="IPR013763">
    <property type="entry name" value="Cyclin-like_dom"/>
</dbReference>
<feature type="domain" description="Cyclin-like" evidence="5">
    <location>
        <begin position="11"/>
        <end position="93"/>
    </location>
</feature>
<dbReference type="PIRSF" id="PIRSF001771">
    <property type="entry name" value="Cyclin_A_B_D_E"/>
    <property type="match status" value="1"/>
</dbReference>
<reference evidence="6 7" key="1">
    <citation type="submission" date="2024-07" db="EMBL/GenBank/DDBJ databases">
        <title>Chromosome-level genome assembly of the water stick insect Ranatra chinensis (Heteroptera: Nepidae).</title>
        <authorList>
            <person name="Liu X."/>
        </authorList>
    </citation>
    <scope>NUCLEOTIDE SEQUENCE [LARGE SCALE GENOMIC DNA]</scope>
    <source>
        <strain evidence="6">Cailab_2021Rc</strain>
        <tissue evidence="6">Muscle</tissue>
    </source>
</reference>
<dbReference type="GO" id="GO:0051301">
    <property type="term" value="P:cell division"/>
    <property type="evidence" value="ECO:0007669"/>
    <property type="project" value="UniProtKB-KW"/>
</dbReference>
<evidence type="ECO:0000256" key="3">
    <source>
        <dbReference type="ARBA" id="ARBA00023306"/>
    </source>
</evidence>
<organism evidence="6 7">
    <name type="scientific">Ranatra chinensis</name>
    <dbReference type="NCBI Taxonomy" id="642074"/>
    <lineage>
        <taxon>Eukaryota</taxon>
        <taxon>Metazoa</taxon>
        <taxon>Ecdysozoa</taxon>
        <taxon>Arthropoda</taxon>
        <taxon>Hexapoda</taxon>
        <taxon>Insecta</taxon>
        <taxon>Pterygota</taxon>
        <taxon>Neoptera</taxon>
        <taxon>Paraneoptera</taxon>
        <taxon>Hemiptera</taxon>
        <taxon>Heteroptera</taxon>
        <taxon>Panheteroptera</taxon>
        <taxon>Nepomorpha</taxon>
        <taxon>Nepidae</taxon>
        <taxon>Ranatrinae</taxon>
        <taxon>Ranatra</taxon>
    </lineage>
</organism>
<gene>
    <name evidence="6" type="ORF">AAG570_003264</name>
</gene>
<dbReference type="InterPro" id="IPR004367">
    <property type="entry name" value="Cyclin_C-dom"/>
</dbReference>
<dbReference type="PANTHER" id="PTHR10177">
    <property type="entry name" value="CYCLINS"/>
    <property type="match status" value="1"/>
</dbReference>
<proteinExistence type="inferred from homology"/>
<evidence type="ECO:0000259" key="5">
    <source>
        <dbReference type="SMART" id="SM00385"/>
    </source>
</evidence>
<dbReference type="InterPro" id="IPR036915">
    <property type="entry name" value="Cyclin-like_sf"/>
</dbReference>